<reference evidence="2 3" key="1">
    <citation type="journal article" date="2024" name="Plant J.">
        <title>Genome sequences and population genomics reveal climatic adaptation and genomic divergence between two closely related sweetgum species.</title>
        <authorList>
            <person name="Xu W.Q."/>
            <person name="Ren C.Q."/>
            <person name="Zhang X.Y."/>
            <person name="Comes H.P."/>
            <person name="Liu X.H."/>
            <person name="Li Y.G."/>
            <person name="Kettle C.J."/>
            <person name="Jalonen R."/>
            <person name="Gaisberger H."/>
            <person name="Ma Y.Z."/>
            <person name="Qiu Y.X."/>
        </authorList>
    </citation>
    <scope>NUCLEOTIDE SEQUENCE [LARGE SCALE GENOMIC DNA]</scope>
    <source>
        <strain evidence="2">Hangzhou</strain>
    </source>
</reference>
<dbReference type="PANTHER" id="PTHR47074:SF48">
    <property type="entry name" value="POLYNUCLEOTIDYL TRANSFERASE, RIBONUCLEASE H-LIKE SUPERFAMILY PROTEIN"/>
    <property type="match status" value="1"/>
</dbReference>
<dbReference type="InterPro" id="IPR036397">
    <property type="entry name" value="RNaseH_sf"/>
</dbReference>
<proteinExistence type="predicted"/>
<dbReference type="PANTHER" id="PTHR47074">
    <property type="entry name" value="BNAC02G40300D PROTEIN"/>
    <property type="match status" value="1"/>
</dbReference>
<dbReference type="InterPro" id="IPR012337">
    <property type="entry name" value="RNaseH-like_sf"/>
</dbReference>
<organism evidence="2 3">
    <name type="scientific">Liquidambar formosana</name>
    <name type="common">Formosan gum</name>
    <dbReference type="NCBI Taxonomy" id="63359"/>
    <lineage>
        <taxon>Eukaryota</taxon>
        <taxon>Viridiplantae</taxon>
        <taxon>Streptophyta</taxon>
        <taxon>Embryophyta</taxon>
        <taxon>Tracheophyta</taxon>
        <taxon>Spermatophyta</taxon>
        <taxon>Magnoliopsida</taxon>
        <taxon>eudicotyledons</taxon>
        <taxon>Gunneridae</taxon>
        <taxon>Pentapetalae</taxon>
        <taxon>Saxifragales</taxon>
        <taxon>Altingiaceae</taxon>
        <taxon>Liquidambar</taxon>
    </lineage>
</organism>
<dbReference type="GO" id="GO:0004523">
    <property type="term" value="F:RNA-DNA hybrid ribonuclease activity"/>
    <property type="evidence" value="ECO:0007669"/>
    <property type="project" value="InterPro"/>
</dbReference>
<evidence type="ECO:0000313" key="2">
    <source>
        <dbReference type="EMBL" id="KAK9287906.1"/>
    </source>
</evidence>
<name>A0AAP0X323_LIQFO</name>
<dbReference type="GO" id="GO:0003676">
    <property type="term" value="F:nucleic acid binding"/>
    <property type="evidence" value="ECO:0007669"/>
    <property type="project" value="InterPro"/>
</dbReference>
<evidence type="ECO:0000313" key="3">
    <source>
        <dbReference type="Proteomes" id="UP001415857"/>
    </source>
</evidence>
<dbReference type="AlphaFoldDB" id="A0AAP0X323"/>
<sequence length="123" mass="13957">MAQNFQSNLEPKQVEALAFRSALTFARDNGLRKIIVEGDSLKVIQSILKADEDHSSLGLIYEDIREDRGHFSIATFNHIYREGNEVAHCLAKHACNTNATSIWLEEVPEIKDQVQHDISFMLC</sequence>
<dbReference type="InterPro" id="IPR052929">
    <property type="entry name" value="RNase_H-like_EbsB-rel"/>
</dbReference>
<accession>A0AAP0X323</accession>
<dbReference type="InterPro" id="IPR002156">
    <property type="entry name" value="RNaseH_domain"/>
</dbReference>
<dbReference type="InterPro" id="IPR044730">
    <property type="entry name" value="RNase_H-like_dom_plant"/>
</dbReference>
<dbReference type="SUPFAM" id="SSF53098">
    <property type="entry name" value="Ribonuclease H-like"/>
    <property type="match status" value="1"/>
</dbReference>
<dbReference type="Proteomes" id="UP001415857">
    <property type="component" value="Unassembled WGS sequence"/>
</dbReference>
<dbReference type="Gene3D" id="3.30.420.10">
    <property type="entry name" value="Ribonuclease H-like superfamily/Ribonuclease H"/>
    <property type="match status" value="1"/>
</dbReference>
<comment type="caution">
    <text evidence="2">The sequence shown here is derived from an EMBL/GenBank/DDBJ whole genome shotgun (WGS) entry which is preliminary data.</text>
</comment>
<protein>
    <recommendedName>
        <fullName evidence="1">RNase H type-1 domain-containing protein</fullName>
    </recommendedName>
</protein>
<keyword evidence="3" id="KW-1185">Reference proteome</keyword>
<dbReference type="Pfam" id="PF13456">
    <property type="entry name" value="RVT_3"/>
    <property type="match status" value="1"/>
</dbReference>
<dbReference type="CDD" id="cd06222">
    <property type="entry name" value="RNase_H_like"/>
    <property type="match status" value="1"/>
</dbReference>
<evidence type="ECO:0000259" key="1">
    <source>
        <dbReference type="Pfam" id="PF13456"/>
    </source>
</evidence>
<feature type="domain" description="RNase H type-1" evidence="1">
    <location>
        <begin position="3"/>
        <end position="94"/>
    </location>
</feature>
<gene>
    <name evidence="2" type="ORF">L1049_016350</name>
</gene>
<dbReference type="EMBL" id="JBBPBK010000003">
    <property type="protein sequence ID" value="KAK9287906.1"/>
    <property type="molecule type" value="Genomic_DNA"/>
</dbReference>